<protein>
    <submittedName>
        <fullName evidence="2">Uncharacterized protein LOC111087875</fullName>
    </submittedName>
</protein>
<sequence>MYEAVSSNNKHIGLTQSVCKNGTANLPQRSISSCTTNLAFSRTGSIVKEASTSEHWIAVKGLHIYKREELERLSKEELKLVVTNLSAMIEAKSEELVPLLQERDAMLDEIEARNVSIEQLLKLTGTSKI</sequence>
<proteinExistence type="predicted"/>
<keyword evidence="1" id="KW-1185">Reference proteome</keyword>
<accession>A0ABM1T7I1</accession>
<name>A0ABM1T7I1_LIMPO</name>
<gene>
    <name evidence="2" type="primary">LOC111087875</name>
</gene>
<dbReference type="GeneID" id="111087875"/>
<dbReference type="Pfam" id="PF06937">
    <property type="entry name" value="EURL"/>
    <property type="match status" value="1"/>
</dbReference>
<dbReference type="InterPro" id="IPR009704">
    <property type="entry name" value="EURL_prot"/>
</dbReference>
<dbReference type="Proteomes" id="UP000694941">
    <property type="component" value="Unplaced"/>
</dbReference>
<dbReference type="RefSeq" id="XP_022251837.1">
    <property type="nucleotide sequence ID" value="XM_022396129.1"/>
</dbReference>
<evidence type="ECO:0000313" key="2">
    <source>
        <dbReference type="RefSeq" id="XP_022251837.1"/>
    </source>
</evidence>
<evidence type="ECO:0000313" key="1">
    <source>
        <dbReference type="Proteomes" id="UP000694941"/>
    </source>
</evidence>
<organism evidence="1 2">
    <name type="scientific">Limulus polyphemus</name>
    <name type="common">Atlantic horseshoe crab</name>
    <dbReference type="NCBI Taxonomy" id="6850"/>
    <lineage>
        <taxon>Eukaryota</taxon>
        <taxon>Metazoa</taxon>
        <taxon>Ecdysozoa</taxon>
        <taxon>Arthropoda</taxon>
        <taxon>Chelicerata</taxon>
        <taxon>Merostomata</taxon>
        <taxon>Xiphosura</taxon>
        <taxon>Limulidae</taxon>
        <taxon>Limulus</taxon>
    </lineage>
</organism>
<reference evidence="2" key="1">
    <citation type="submission" date="2025-08" db="UniProtKB">
        <authorList>
            <consortium name="RefSeq"/>
        </authorList>
    </citation>
    <scope>IDENTIFICATION</scope>
    <source>
        <tissue evidence="2">Muscle</tissue>
    </source>
</reference>